<dbReference type="Proteomes" id="UP001153712">
    <property type="component" value="Chromosome 2"/>
</dbReference>
<evidence type="ECO:0000256" key="6">
    <source>
        <dbReference type="ARBA" id="ARBA00022833"/>
    </source>
</evidence>
<dbReference type="GO" id="GO:0004386">
    <property type="term" value="F:helicase activity"/>
    <property type="evidence" value="ECO:0007669"/>
    <property type="project" value="InterPro"/>
</dbReference>
<feature type="compositionally biased region" description="Polar residues" evidence="9">
    <location>
        <begin position="62"/>
        <end position="72"/>
    </location>
</feature>
<evidence type="ECO:0000256" key="2">
    <source>
        <dbReference type="ARBA" id="ARBA00022490"/>
    </source>
</evidence>
<dbReference type="SMART" id="SM00438">
    <property type="entry name" value="ZnF_NFX"/>
    <property type="match status" value="5"/>
</dbReference>
<feature type="compositionally biased region" description="Basic and acidic residues" evidence="9">
    <location>
        <begin position="24"/>
        <end position="61"/>
    </location>
</feature>
<dbReference type="PROSITE" id="PS51981">
    <property type="entry name" value="ZF_RZ"/>
    <property type="match status" value="1"/>
</dbReference>
<reference evidence="11" key="1">
    <citation type="submission" date="2022-01" db="EMBL/GenBank/DDBJ databases">
        <authorList>
            <person name="King R."/>
        </authorList>
    </citation>
    <scope>NUCLEOTIDE SEQUENCE</scope>
</reference>
<dbReference type="SUPFAM" id="SSF52540">
    <property type="entry name" value="P-loop containing nucleoside triphosphate hydrolases"/>
    <property type="match status" value="1"/>
</dbReference>
<feature type="compositionally biased region" description="Basic and acidic residues" evidence="9">
    <location>
        <begin position="1"/>
        <end position="17"/>
    </location>
</feature>
<dbReference type="Pfam" id="PF13087">
    <property type="entry name" value="AAA_12"/>
    <property type="match status" value="1"/>
</dbReference>
<dbReference type="InterPro" id="IPR057373">
    <property type="entry name" value="ZNFX1"/>
</dbReference>
<dbReference type="CDD" id="cd06008">
    <property type="entry name" value="NF-X1-zinc-finger"/>
    <property type="match status" value="1"/>
</dbReference>
<dbReference type="PANTHER" id="PTHR10887">
    <property type="entry name" value="DNA2/NAM7 HELICASE FAMILY"/>
    <property type="match status" value="1"/>
</dbReference>
<dbReference type="GO" id="GO:0008270">
    <property type="term" value="F:zinc ion binding"/>
    <property type="evidence" value="ECO:0007669"/>
    <property type="project" value="UniProtKB-KW"/>
</dbReference>
<evidence type="ECO:0000256" key="7">
    <source>
        <dbReference type="ARBA" id="ARBA00022859"/>
    </source>
</evidence>
<comment type="subcellular location">
    <subcellularLocation>
        <location evidence="1">Cytoplasm</location>
    </subcellularLocation>
</comment>
<dbReference type="InterPro" id="IPR041677">
    <property type="entry name" value="DNA2/NAM7_AAA_11"/>
</dbReference>
<dbReference type="PANTHER" id="PTHR10887:SF341">
    <property type="entry name" value="NFX1-TYPE ZINC FINGER-CONTAINING PROTEIN 1"/>
    <property type="match status" value="1"/>
</dbReference>
<dbReference type="InterPro" id="IPR046439">
    <property type="entry name" value="ZF_RZ_dom"/>
</dbReference>
<evidence type="ECO:0000256" key="9">
    <source>
        <dbReference type="SAM" id="MobiDB-lite"/>
    </source>
</evidence>
<name>A0A9N9TMW9_PHYSR</name>
<sequence length="2005" mass="230464">MKRRESNDNRRVAKNPERSSSNWKSRDGSNTKESDKINRGNVRKNEEKRSKNGNFKEKQSFSRENNNASGSRSHGGRREVIMGFKMTQELLENDDIEDVIFRLSNNEKSFKNLLDDYKMQPDIIVLIAKLIAKISESDFNTGKTHLLNVVLSSNFLEILIKFISTVAVQNEKEKIRNKYLWKDTDDFFLNVISISKVFNNLLPSNSCEMNHKVLRTLKLNLTIIEEAHNIHISDDIKNQIEQLLGVVEKIMEEIEQKKNTKQYVKKVAVTDDLLEPPDDFRSIDVFPNAAEIANRQTAFLRTNVIAGPYKDVEHYLDIQFRLYREDFVIPLRYDICNYINDNRCKLENTKIYKGVKFIIKQMRGDSNVYVVQYDFSKTKKSFQYENSKRFMYGSLLSFTQDGFKTMFFGTVAGRDLKLLENGQILVKIVTPNFDLPADLFQLGYIMVESTVFFEPYLQILNCLKQLSSDNFPMERYIINVETSSGRPKYLLDNAHMPFNVDGSTFSPLQWNRHFPDLNQAQNAAFEAAITDEFVLIQGPPGTGKTFLGLKIAKTLLENSHIWYRKTPMLIICYTNHALDQFLEGLLDTTKELIRVGKQSKNEKLEPFNIHNFRRNRRKPDIIQHLRAEERKMFSILENINTNLMHIESYSSILNFNLFEAITGNFRDSWFAEASNENILDWLLQYQINYKINTTNNASEQLTEVPPNDDAPLPIELDENKDENEELFQANNESYLTDDDDNITVISIESLLQKKCLLERELRKVLSNDYCYEYDNGLEEYLLNVDLYNTTNCLEELSFRMQERRQLGEATNPPTYVNLQNPHLMSMDQRWQLYFHWLFLLKRSYYSKRERLGARYKDIYIELKEYEAMEDAQIMKEAKVIGMTTTCAARLKSSLQVIKSPIVIVEEAAEILESHVVTSLTQHCEHLILIGDHQQLKPSTATYKIETTYRLDVSLFERMIMNGMKCHTLDVQHRMRPEIANLIRTNIYKTINDHSSVLNREHIRGINCDLFFIDHTEKEVCCDNGSKKNVHEAKFLIQLASYLVLNGYRPDQIILLAAYLGQMYEMQRERRNYRSTLENVRIAVLDNYQGEECDIVLLSLVRSNAENKIGFLNKENRVCVALSRARNGFYIMGNMKQLCAKSKIWTKIEHTLINQEAIGKQLMLRCQVHNKMTAVSKFEDFFRLSEGGCDLPCGKDLNCGHTCTRLCHSLDREHAEYKCLVKCNKPLCENEQHLCKKVCYKICGPCTYLVERTLQCGHHVNIACSLDPEAYNCTEKVEVTLNCGHKVAKPCFVKVENFACPVVCDTRVEPCGHSCIKKCHVNNDPDHLEYKCKKICGRQRKGCTDSEHEPCNKLCYEDCAKCAVSVLKKRTACDHMFRIACSANPDDIDCEKPCKRILPCNHQCPRKCNEPCGNCQKKVEKIIPECNHTILTKCSEVPTRNKCTKNCQRLLKCGHKCNKKCNETCNKQCEEIVDCSINSPCGHTINKIYCYISGKSGNIDELLMRHCLEKCGAQLECGHRCTGTCGACYQGRYHVRCQEKCGVILVCNHECGIPCREACRPCNKPCEYICKHSKCKKTCGNPCTMCKENCPRQCAHQKCKRKCGQLCDVPPCTKPCAKKIKCGHPCVGFCGDPCPQLCRICDKEQLTETFFGTEADEDARFVLLEDCGHILESEGMEYWLKQGDSGYEDTIIKPIECPKCKTTIRKSSRYSDYVKENMQDLLKVKSSFYGTEEEIGRLSMKLEVELTTNLTKLSYSIGSKVPILESFFKTAKNRLAPICRIQNFGSKVTDSRRNTINKMNLNDIRIKMDLIKLMLDSVSKFNEMNNKESSIDQMDFIGNLIVGNGVDSITQQEITDIKLEINRLNRLVQLNSIPNYSTVVNKKEEVKNLILKKCRYDDNLDKSIKEKLEELKKSTSSPINITDVEKKEIVQALGLTPGHWFKCPNGHPYIITECGGAMQTSRCNECQAPIGGSNHTLLATNALASEMDGSRHAAWSDTANMANYRL</sequence>
<dbReference type="EMBL" id="OU900095">
    <property type="protein sequence ID" value="CAG9858900.1"/>
    <property type="molecule type" value="Genomic_DNA"/>
</dbReference>
<evidence type="ECO:0000256" key="3">
    <source>
        <dbReference type="ARBA" id="ARBA00022723"/>
    </source>
</evidence>
<evidence type="ECO:0000256" key="1">
    <source>
        <dbReference type="ARBA" id="ARBA00004496"/>
    </source>
</evidence>
<dbReference type="GO" id="GO:0031048">
    <property type="term" value="P:regulatory ncRNA-mediated heterochromatin formation"/>
    <property type="evidence" value="ECO:0007669"/>
    <property type="project" value="TreeGrafter"/>
</dbReference>
<keyword evidence="2" id="KW-0963">Cytoplasm</keyword>
<feature type="coiled-coil region" evidence="8">
    <location>
        <begin position="233"/>
        <end position="260"/>
    </location>
</feature>
<keyword evidence="3" id="KW-0479">Metal-binding</keyword>
<dbReference type="Pfam" id="PF13086">
    <property type="entry name" value="AAA_11"/>
    <property type="match status" value="2"/>
</dbReference>
<dbReference type="CDD" id="cd18808">
    <property type="entry name" value="SF1_C_Upf1"/>
    <property type="match status" value="1"/>
</dbReference>
<dbReference type="Pfam" id="PF20173">
    <property type="entry name" value="ZnF_RZ-type"/>
    <property type="match status" value="1"/>
</dbReference>
<dbReference type="GO" id="GO:0002376">
    <property type="term" value="P:immune system process"/>
    <property type="evidence" value="ECO:0007669"/>
    <property type="project" value="UniProtKB-KW"/>
</dbReference>
<evidence type="ECO:0000256" key="8">
    <source>
        <dbReference type="SAM" id="Coils"/>
    </source>
</evidence>
<dbReference type="InterPro" id="IPR027417">
    <property type="entry name" value="P-loop_NTPase"/>
</dbReference>
<proteinExistence type="predicted"/>
<dbReference type="FunFam" id="3.40.50.300:FF:000742">
    <property type="entry name" value="NFX1-type zinc finger-containing protein 1"/>
    <property type="match status" value="1"/>
</dbReference>
<dbReference type="Pfam" id="PF25396">
    <property type="entry name" value="ZNFX1"/>
    <property type="match status" value="1"/>
</dbReference>
<keyword evidence="8" id="KW-0175">Coiled coil</keyword>
<keyword evidence="12" id="KW-1185">Reference proteome</keyword>
<dbReference type="GO" id="GO:0005737">
    <property type="term" value="C:cytoplasm"/>
    <property type="evidence" value="ECO:0007669"/>
    <property type="project" value="UniProtKB-SubCell"/>
</dbReference>
<evidence type="ECO:0000256" key="5">
    <source>
        <dbReference type="ARBA" id="ARBA00022771"/>
    </source>
</evidence>
<accession>A0A9N9TMW9</accession>
<keyword evidence="7" id="KW-0391">Immunity</keyword>
<dbReference type="InterPro" id="IPR000967">
    <property type="entry name" value="Znf_NFX1"/>
</dbReference>
<protein>
    <recommendedName>
        <fullName evidence="10">RZ-type domain-containing protein</fullName>
    </recommendedName>
</protein>
<organism evidence="11 12">
    <name type="scientific">Phyllotreta striolata</name>
    <name type="common">Striped flea beetle</name>
    <name type="synonym">Crioceris striolata</name>
    <dbReference type="NCBI Taxonomy" id="444603"/>
    <lineage>
        <taxon>Eukaryota</taxon>
        <taxon>Metazoa</taxon>
        <taxon>Ecdysozoa</taxon>
        <taxon>Arthropoda</taxon>
        <taxon>Hexapoda</taxon>
        <taxon>Insecta</taxon>
        <taxon>Pterygota</taxon>
        <taxon>Neoptera</taxon>
        <taxon>Endopterygota</taxon>
        <taxon>Coleoptera</taxon>
        <taxon>Polyphaga</taxon>
        <taxon>Cucujiformia</taxon>
        <taxon>Chrysomeloidea</taxon>
        <taxon>Chrysomelidae</taxon>
        <taxon>Galerucinae</taxon>
        <taxon>Alticini</taxon>
        <taxon>Phyllotreta</taxon>
    </lineage>
</organism>
<gene>
    <name evidence="11" type="ORF">PHYEVI_LOCUS5287</name>
</gene>
<dbReference type="Gene3D" id="3.40.50.300">
    <property type="entry name" value="P-loop containing nucleotide triphosphate hydrolases"/>
    <property type="match status" value="3"/>
</dbReference>
<dbReference type="OrthoDB" id="2423195at2759"/>
<evidence type="ECO:0000256" key="4">
    <source>
        <dbReference type="ARBA" id="ARBA00022737"/>
    </source>
</evidence>
<feature type="domain" description="RZ-type" evidence="10">
    <location>
        <begin position="1920"/>
        <end position="1991"/>
    </location>
</feature>
<dbReference type="InterPro" id="IPR041679">
    <property type="entry name" value="DNA2/NAM7-like_C"/>
</dbReference>
<evidence type="ECO:0000313" key="12">
    <source>
        <dbReference type="Proteomes" id="UP001153712"/>
    </source>
</evidence>
<dbReference type="GO" id="GO:0031380">
    <property type="term" value="C:nuclear RNA-directed RNA polymerase complex"/>
    <property type="evidence" value="ECO:0007669"/>
    <property type="project" value="TreeGrafter"/>
</dbReference>
<keyword evidence="5" id="KW-0863">Zinc-finger</keyword>
<feature type="region of interest" description="Disordered" evidence="9">
    <location>
        <begin position="1"/>
        <end position="79"/>
    </location>
</feature>
<evidence type="ECO:0000313" key="11">
    <source>
        <dbReference type="EMBL" id="CAG9858900.1"/>
    </source>
</evidence>
<keyword evidence="6" id="KW-0862">Zinc</keyword>
<dbReference type="InterPro" id="IPR045055">
    <property type="entry name" value="DNA2/NAM7-like"/>
</dbReference>
<evidence type="ECO:0000259" key="10">
    <source>
        <dbReference type="PROSITE" id="PS51981"/>
    </source>
</evidence>
<dbReference type="InterPro" id="IPR047187">
    <property type="entry name" value="SF1_C_Upf1"/>
</dbReference>
<keyword evidence="4" id="KW-0677">Repeat</keyword>